<keyword evidence="2" id="KW-1185">Reference proteome</keyword>
<gene>
    <name evidence="1" type="ORF">BpHYR1_040513</name>
</gene>
<evidence type="ECO:0000313" key="2">
    <source>
        <dbReference type="Proteomes" id="UP000276133"/>
    </source>
</evidence>
<name>A0A3M7T190_BRAPC</name>
<accession>A0A3M7T190</accession>
<proteinExistence type="predicted"/>
<dbReference type="EMBL" id="REGN01000472">
    <property type="protein sequence ID" value="RNA41717.1"/>
    <property type="molecule type" value="Genomic_DNA"/>
</dbReference>
<comment type="caution">
    <text evidence="1">The sequence shown here is derived from an EMBL/GenBank/DDBJ whole genome shotgun (WGS) entry which is preliminary data.</text>
</comment>
<protein>
    <submittedName>
        <fullName evidence="1">Uncharacterized protein</fullName>
    </submittedName>
</protein>
<sequence>MIYLTVLIALGNECFFLEDHLRESIFRLFDTNIDTNHAMSKSIRMRSYYFLRLLPDRNGYLI</sequence>
<dbReference type="Proteomes" id="UP000276133">
    <property type="component" value="Unassembled WGS sequence"/>
</dbReference>
<dbReference type="AlphaFoldDB" id="A0A3M7T190"/>
<organism evidence="1 2">
    <name type="scientific">Brachionus plicatilis</name>
    <name type="common">Marine rotifer</name>
    <name type="synonym">Brachionus muelleri</name>
    <dbReference type="NCBI Taxonomy" id="10195"/>
    <lineage>
        <taxon>Eukaryota</taxon>
        <taxon>Metazoa</taxon>
        <taxon>Spiralia</taxon>
        <taxon>Gnathifera</taxon>
        <taxon>Rotifera</taxon>
        <taxon>Eurotatoria</taxon>
        <taxon>Monogononta</taxon>
        <taxon>Pseudotrocha</taxon>
        <taxon>Ploima</taxon>
        <taxon>Brachionidae</taxon>
        <taxon>Brachionus</taxon>
    </lineage>
</organism>
<evidence type="ECO:0000313" key="1">
    <source>
        <dbReference type="EMBL" id="RNA41717.1"/>
    </source>
</evidence>
<reference evidence="1 2" key="1">
    <citation type="journal article" date="2018" name="Sci. Rep.">
        <title>Genomic signatures of local adaptation to the degree of environmental predictability in rotifers.</title>
        <authorList>
            <person name="Franch-Gras L."/>
            <person name="Hahn C."/>
            <person name="Garcia-Roger E.M."/>
            <person name="Carmona M.J."/>
            <person name="Serra M."/>
            <person name="Gomez A."/>
        </authorList>
    </citation>
    <scope>NUCLEOTIDE SEQUENCE [LARGE SCALE GENOMIC DNA]</scope>
    <source>
        <strain evidence="1">HYR1</strain>
    </source>
</reference>